<sequence>MKCLGAVVQMEGIENELLRRLVVMGLEDPVAAVREAAVVAGILQHGQMDAVVGSNSFWETLKKLVRDPIIDVRIRTARLLGLISEQLAASPGPSQSLISELAQKLAQDTSHEVVAFAERITTGPYVAAVTENPLPPRILRSSSNFSRPPPAAPG</sequence>
<evidence type="ECO:0000313" key="2">
    <source>
        <dbReference type="Proteomes" id="UP001212997"/>
    </source>
</evidence>
<accession>A0AAD5URA8</accession>
<dbReference type="Proteomes" id="UP001212997">
    <property type="component" value="Unassembled WGS sequence"/>
</dbReference>
<evidence type="ECO:0008006" key="3">
    <source>
        <dbReference type="Google" id="ProtNLM"/>
    </source>
</evidence>
<dbReference type="SUPFAM" id="SSF48371">
    <property type="entry name" value="ARM repeat"/>
    <property type="match status" value="1"/>
</dbReference>
<dbReference type="EMBL" id="JANAWD010001050">
    <property type="protein sequence ID" value="KAJ3474490.1"/>
    <property type="molecule type" value="Genomic_DNA"/>
</dbReference>
<dbReference type="InterPro" id="IPR016024">
    <property type="entry name" value="ARM-type_fold"/>
</dbReference>
<keyword evidence="2" id="KW-1185">Reference proteome</keyword>
<comment type="caution">
    <text evidence="1">The sequence shown here is derived from an EMBL/GenBank/DDBJ whole genome shotgun (WGS) entry which is preliminary data.</text>
</comment>
<dbReference type="AlphaFoldDB" id="A0AAD5URA8"/>
<protein>
    <recommendedName>
        <fullName evidence="3">HEAT repeat domain-containing protein</fullName>
    </recommendedName>
</protein>
<reference evidence="1" key="1">
    <citation type="submission" date="2022-07" db="EMBL/GenBank/DDBJ databases">
        <title>Genome Sequence of Physisporinus lineatus.</title>
        <authorList>
            <person name="Buettner E."/>
        </authorList>
    </citation>
    <scope>NUCLEOTIDE SEQUENCE</scope>
    <source>
        <strain evidence="1">VT162</strain>
    </source>
</reference>
<organism evidence="1 2">
    <name type="scientific">Meripilus lineatus</name>
    <dbReference type="NCBI Taxonomy" id="2056292"/>
    <lineage>
        <taxon>Eukaryota</taxon>
        <taxon>Fungi</taxon>
        <taxon>Dikarya</taxon>
        <taxon>Basidiomycota</taxon>
        <taxon>Agaricomycotina</taxon>
        <taxon>Agaricomycetes</taxon>
        <taxon>Polyporales</taxon>
        <taxon>Meripilaceae</taxon>
        <taxon>Meripilus</taxon>
    </lineage>
</organism>
<dbReference type="Gene3D" id="1.25.10.10">
    <property type="entry name" value="Leucine-rich Repeat Variant"/>
    <property type="match status" value="1"/>
</dbReference>
<proteinExistence type="predicted"/>
<name>A0AAD5URA8_9APHY</name>
<gene>
    <name evidence="1" type="ORF">NLI96_g12432</name>
</gene>
<dbReference type="InterPro" id="IPR011989">
    <property type="entry name" value="ARM-like"/>
</dbReference>
<evidence type="ECO:0000313" key="1">
    <source>
        <dbReference type="EMBL" id="KAJ3474490.1"/>
    </source>
</evidence>